<dbReference type="Pfam" id="PF25481">
    <property type="entry name" value="Nucleoprot-TPR"/>
    <property type="match status" value="1"/>
</dbReference>
<feature type="compositionally biased region" description="Polar residues" evidence="5">
    <location>
        <begin position="1643"/>
        <end position="1655"/>
    </location>
</feature>
<proteinExistence type="predicted"/>
<dbReference type="GO" id="GO:0017056">
    <property type="term" value="F:structural constituent of nuclear pore"/>
    <property type="evidence" value="ECO:0007669"/>
    <property type="project" value="TreeGrafter"/>
</dbReference>
<dbReference type="Gene3D" id="1.20.5.340">
    <property type="match status" value="1"/>
</dbReference>
<name>A0A8J5JWB9_HOMAM</name>
<feature type="compositionally biased region" description="Basic and acidic residues" evidence="5">
    <location>
        <begin position="621"/>
        <end position="630"/>
    </location>
</feature>
<feature type="compositionally biased region" description="Basic and acidic residues" evidence="5">
    <location>
        <begin position="1630"/>
        <end position="1640"/>
    </location>
</feature>
<dbReference type="Pfam" id="PF25785">
    <property type="entry name" value="TPR"/>
    <property type="match status" value="1"/>
</dbReference>
<comment type="subcellular location">
    <subcellularLocation>
        <location evidence="1">Nucleus</location>
    </subcellularLocation>
</comment>
<evidence type="ECO:0000313" key="8">
    <source>
        <dbReference type="EMBL" id="KAG7160494.1"/>
    </source>
</evidence>
<dbReference type="InterPro" id="IPR057974">
    <property type="entry name" value="NUA/TPR/MLP1-2-like_dom"/>
</dbReference>
<keyword evidence="9" id="KW-1185">Reference proteome</keyword>
<evidence type="ECO:0000313" key="9">
    <source>
        <dbReference type="Proteomes" id="UP000747542"/>
    </source>
</evidence>
<feature type="coiled-coil region" evidence="4">
    <location>
        <begin position="231"/>
        <end position="272"/>
    </location>
</feature>
<feature type="region of interest" description="Disordered" evidence="5">
    <location>
        <begin position="1997"/>
        <end position="2217"/>
    </location>
</feature>
<feature type="compositionally biased region" description="Low complexity" evidence="5">
    <location>
        <begin position="2148"/>
        <end position="2164"/>
    </location>
</feature>
<feature type="compositionally biased region" description="Polar residues" evidence="5">
    <location>
        <begin position="611"/>
        <end position="620"/>
    </location>
</feature>
<feature type="region of interest" description="Disordered" evidence="5">
    <location>
        <begin position="595"/>
        <end position="630"/>
    </location>
</feature>
<protein>
    <submittedName>
        <fullName evidence="8">Nucleoprotein TPR-like</fullName>
    </submittedName>
</protein>
<feature type="coiled-coil region" evidence="4">
    <location>
        <begin position="682"/>
        <end position="765"/>
    </location>
</feature>
<feature type="region of interest" description="Disordered" evidence="5">
    <location>
        <begin position="1851"/>
        <end position="1872"/>
    </location>
</feature>
<feature type="coiled-coil region" evidence="4">
    <location>
        <begin position="298"/>
        <end position="339"/>
    </location>
</feature>
<dbReference type="GO" id="GO:0006406">
    <property type="term" value="P:mRNA export from nucleus"/>
    <property type="evidence" value="ECO:0007669"/>
    <property type="project" value="TreeGrafter"/>
</dbReference>
<evidence type="ECO:0000256" key="1">
    <source>
        <dbReference type="ARBA" id="ARBA00004123"/>
    </source>
</evidence>
<feature type="region of interest" description="Disordered" evidence="5">
    <location>
        <begin position="1712"/>
        <end position="1731"/>
    </location>
</feature>
<feature type="coiled-coil region" evidence="4">
    <location>
        <begin position="1423"/>
        <end position="1469"/>
    </location>
</feature>
<dbReference type="PANTHER" id="PTHR18898">
    <property type="entry name" value="NUCLEOPROTEIN TPR-RELATED"/>
    <property type="match status" value="1"/>
</dbReference>
<feature type="compositionally biased region" description="Basic and acidic residues" evidence="5">
    <location>
        <begin position="1021"/>
        <end position="1040"/>
    </location>
</feature>
<comment type="caution">
    <text evidence="8">The sequence shown here is derived from an EMBL/GenBank/DDBJ whole genome shotgun (WGS) entry which is preliminary data.</text>
</comment>
<dbReference type="PANTHER" id="PTHR18898:SF2">
    <property type="entry name" value="NUCLEOPROTEIN TPR"/>
    <property type="match status" value="1"/>
</dbReference>
<feature type="compositionally biased region" description="Low complexity" evidence="5">
    <location>
        <begin position="1722"/>
        <end position="1731"/>
    </location>
</feature>
<feature type="compositionally biased region" description="Polar residues" evidence="5">
    <location>
        <begin position="2399"/>
        <end position="2408"/>
    </location>
</feature>
<feature type="region of interest" description="Disordered" evidence="5">
    <location>
        <begin position="1484"/>
        <end position="1510"/>
    </location>
</feature>
<dbReference type="GO" id="GO:1901673">
    <property type="term" value="P:regulation of mitotic spindle assembly"/>
    <property type="evidence" value="ECO:0007669"/>
    <property type="project" value="TreeGrafter"/>
</dbReference>
<evidence type="ECO:0000256" key="5">
    <source>
        <dbReference type="SAM" id="MobiDB-lite"/>
    </source>
</evidence>
<feature type="coiled-coil region" evidence="4">
    <location>
        <begin position="401"/>
        <end position="473"/>
    </location>
</feature>
<feature type="coiled-coil region" evidence="4">
    <location>
        <begin position="1220"/>
        <end position="1399"/>
    </location>
</feature>
<accession>A0A8J5JWB9</accession>
<feature type="region of interest" description="Disordered" evidence="5">
    <location>
        <begin position="2379"/>
        <end position="2457"/>
    </location>
</feature>
<gene>
    <name evidence="8" type="primary">TPR-L</name>
    <name evidence="8" type="ORF">Hamer_G001767</name>
</gene>
<keyword evidence="2 4" id="KW-0175">Coiled coil</keyword>
<evidence type="ECO:0000259" key="6">
    <source>
        <dbReference type="Pfam" id="PF25481"/>
    </source>
</evidence>
<feature type="coiled-coil region" evidence="4">
    <location>
        <begin position="38"/>
        <end position="163"/>
    </location>
</feature>
<feature type="compositionally biased region" description="Acidic residues" evidence="5">
    <location>
        <begin position="2075"/>
        <end position="2085"/>
    </location>
</feature>
<feature type="region of interest" description="Disordered" evidence="5">
    <location>
        <begin position="2471"/>
        <end position="2497"/>
    </location>
</feature>
<evidence type="ECO:0000259" key="7">
    <source>
        <dbReference type="Pfam" id="PF25785"/>
    </source>
</evidence>
<feature type="compositionally biased region" description="Low complexity" evidence="5">
    <location>
        <begin position="2409"/>
        <end position="2423"/>
    </location>
</feature>
<feature type="compositionally biased region" description="Acidic residues" evidence="5">
    <location>
        <begin position="2019"/>
        <end position="2066"/>
    </location>
</feature>
<evidence type="ECO:0000256" key="3">
    <source>
        <dbReference type="ARBA" id="ARBA00023242"/>
    </source>
</evidence>
<evidence type="ECO:0000256" key="4">
    <source>
        <dbReference type="SAM" id="Coils"/>
    </source>
</evidence>
<feature type="coiled-coil region" evidence="4">
    <location>
        <begin position="818"/>
        <end position="873"/>
    </location>
</feature>
<dbReference type="EMBL" id="JAHLQT010031306">
    <property type="protein sequence ID" value="KAG7160494.1"/>
    <property type="molecule type" value="Genomic_DNA"/>
</dbReference>
<feature type="coiled-coil region" evidence="4">
    <location>
        <begin position="1137"/>
        <end position="1192"/>
    </location>
</feature>
<feature type="compositionally biased region" description="Pro residues" evidence="5">
    <location>
        <begin position="601"/>
        <end position="610"/>
    </location>
</feature>
<feature type="domain" description="Nucleoprotein TPR/MPL1" evidence="6">
    <location>
        <begin position="176"/>
        <end position="254"/>
    </location>
</feature>
<evidence type="ECO:0000256" key="2">
    <source>
        <dbReference type="ARBA" id="ARBA00023054"/>
    </source>
</evidence>
<feature type="compositionally biased region" description="Acidic residues" evidence="5">
    <location>
        <begin position="2108"/>
        <end position="2119"/>
    </location>
</feature>
<feature type="region of interest" description="Disordered" evidence="5">
    <location>
        <begin position="2275"/>
        <end position="2340"/>
    </location>
</feature>
<feature type="region of interest" description="Disordered" evidence="5">
    <location>
        <begin position="1630"/>
        <end position="1706"/>
    </location>
</feature>
<feature type="domain" description="NUA/TPR/MLP1-2-like" evidence="7">
    <location>
        <begin position="445"/>
        <end position="541"/>
    </location>
</feature>
<dbReference type="Proteomes" id="UP000747542">
    <property type="component" value="Unassembled WGS sequence"/>
</dbReference>
<feature type="compositionally biased region" description="Polar residues" evidence="5">
    <location>
        <begin position="1662"/>
        <end position="1672"/>
    </location>
</feature>
<sequence length="2497" mass="277835">MAAASEGEDFFALVSIEEKGQISENLAKKLQDVWTAKLKELTNLKVESEKERLNADQEKFQLEKQLVSVRGHLEEETHLKVENKKQKENLENKLFILEEELQQAKAKVTSLKRELEHSQNEREDVSSHSAAMAGNLESRTRKIQELQEEVHKLSEQLSEVSRAKCEAVIQAEEAHSQEMQMKYREKRLEQEHGLLSRQMGVLQHQLELRAEESLNQRREHSSIILGLQTDVNHKTEEVRVLKEEKAQLEKQLEEKSKKIQELLDTLNASRESEVKLEEAFRQELSAQKKLTDIYQASTQNEKERAAELENGVEELRKLLQEASDQYGALESTKNKADEEHEQALRHGGYEELSPAANAASQLVSRGLSLTQLYSEYLSVSEKFMATEEENKRLKRYVDQILQEIEERVPVLKKQRDDHQRSLETITSLHAQLDEALVELEKRRLEADEARRRTNYLERENKRLDGQMRDLSKQVTILVSQVEAARAGLPPPPIPKDTSRSPTVAGDVISQRLVAFRDIAELQEQNNNLRVSLRDLSEQMEAVQHTAVDAKTKELQEELESAKAQLKDLSAARERQETMMENLVHQRDMYRTLLSQQTPKTPGKPVPPSQTPQPSGEVSQQEIKKAHGELEKAKKEINTIKKEHEDYRAERLKNEKMMQSDYDSLRATMEKTRNQNIKLVSQAEYNDERIKTLQNNNEVLQRQIASLEKNNTTLQGIVGRHEGSIETLRSEYMSLQKKLSRAEVTVENLREEKTLLKESEARLLAERESLNQGQMSQAMVLANLESIKINLERRDSDGKMRYENQVATLTEQVCRLKAKLASNSDLRAAENKVSELEGRIRAMHTEHSSTTKQLLEVRAELSATKSRMNDLQERARVIPSPGPRARGTSPMRGAMPFRMAGPSPQVRDLEMQLVEEKAKVNSLQGALDHSKRFEKELLELNKKHEAQLAESNEACKTANEEYAKLQKELQATEAELTKLESQLRDAIEEGETAKTLLKSKLAKTEDELQVCRKQLSDVNEALEKAKEDEEKSRKEAQEHSRRVTQQVVAEEHYGEVSKKYTRLGFEERENVLRRENKDLLARSHELEEQNKSILDQFTQLSDKMAAIQTKLTSSVGEAGSAPFTEDEARSSDQLREIIKFLRREREVATGKCEVAQAENLRLESQRNVLKTQLDQVSKNLSEEREKNQVAADNAGHYSELLRKVHTLDALADSNRLMREEKEGLLSSNAEYKAKYETLEKQIEPLQEKQRLNINKIEALLLEKKSLENEREMYRKRTQELVEKLNRAKPEDFVKLQQEVTEQQKLLQSRESEINRLKNQLAQLSKNQQMIVNQKNQYQQQLHGVREELRKANEEVKKNLIEKNRLQQQHAEENKKTLSEKARLQQQLLQSQERVRGLESSSQQAQATHQQEMGNVWLLMCHMLELKQREELQRHQLEMTKKEAENLAEKLKDAEGKLAEAVKKADNFEKQSLQLRKIATKYKKAAEVGAPGGSGDGTDGEASTGSTVVASSEKIKELEETISTLRQKHESTQEECTKLQQEITTIKQSLSSKELENGMLKSQSQQKDGEVTKLRVELEGKTRELQIAQNLATQLKQNVSKQITDITKRLEESQSKKQLYENRINQLEKERDQLAREVESHNKKLQMQQRQLENLQKQAAGASKPSTSGVSSEKSGFEPPPTANIKPMNAPVAPSASPRSQAATQVVPPSRAIPTASIRPMAPPSGGSAPPQGSTVMVVSPLETHSDGMVSSTVTLPQATVTPTPAISAPTILTTATTTPSATTTMTTTLTATVSPTPASASLTTPVASAVAIPSITASQSSSQSSTATQSTLASQSSAASQSTTVVVESTPATQSTAAAQSTPTTKSSGLQTATATSSTVASQSTLANQSTPQTAIASTSVVAPIVSVATGASGAIAVASSKTPTASAAHIRQQESQEVSADALVSQAIALVSPLSSQEVAGPSGITSQKRKLESAEAVTNTKDAKRSCLDEDALLSAEEAGPSSSHAEQENDDASQTPDNEEDVILLESDDENEEYADQGDDDEEEEDEEEEEEEEDDEQMDDEDQDHGIHTIDTDDDEDDEAMEHDETTRECSQGLDAEAGQNTREAEEDLGNADAEAEAASQVSVDAEDSRGEAQETPSESERPQPSAGLSQPSSSSRGDGPAETSPRTPLVLPRPIVRQERLGSVGRQTLAPFSQLPQYDEGGDDSIVPSTPTLFVPRRGDGFSEAVSSPQVPSAGFVFGSNTELSNPPQTSGLAQMAEGGLIDDTRIDLGQLDEGNRSQPSTPLHRSPTADLGAEGGVSTSEGDAMHREPPTVMVTEAEQSNEENSKDSEENFTEADSMAAEHARMLVIHLVWTSLSQCLADGYLKVIDLEEDDEGEEAEANRQAGEAEERIGGDSSSQPAQDVSSVPSSTPSSLPSSSQQRRITPITWDESPRRIHRGRGLSMSRGGRGLLRTPAMGGRGFNPLMHAPFLMRGGPQRARRSRPGPFPRGSPM</sequence>
<dbReference type="Gene3D" id="1.10.287.1490">
    <property type="match status" value="1"/>
</dbReference>
<feature type="region of interest" description="Disordered" evidence="5">
    <location>
        <begin position="1954"/>
        <end position="1984"/>
    </location>
</feature>
<dbReference type="GO" id="GO:0005643">
    <property type="term" value="C:nuclear pore"/>
    <property type="evidence" value="ECO:0007669"/>
    <property type="project" value="TreeGrafter"/>
</dbReference>
<feature type="coiled-coil region" evidence="4">
    <location>
        <begin position="518"/>
        <end position="585"/>
    </location>
</feature>
<keyword evidence="3" id="KW-0539">Nucleus</keyword>
<dbReference type="InterPro" id="IPR057577">
    <property type="entry name" value="Nucleoprot-TPR/MLP1_dom"/>
</dbReference>
<organism evidence="8 9">
    <name type="scientific">Homarus americanus</name>
    <name type="common">American lobster</name>
    <dbReference type="NCBI Taxonomy" id="6706"/>
    <lineage>
        <taxon>Eukaryota</taxon>
        <taxon>Metazoa</taxon>
        <taxon>Ecdysozoa</taxon>
        <taxon>Arthropoda</taxon>
        <taxon>Crustacea</taxon>
        <taxon>Multicrustacea</taxon>
        <taxon>Malacostraca</taxon>
        <taxon>Eumalacostraca</taxon>
        <taxon>Eucarida</taxon>
        <taxon>Decapoda</taxon>
        <taxon>Pleocyemata</taxon>
        <taxon>Astacidea</taxon>
        <taxon>Nephropoidea</taxon>
        <taxon>Nephropidae</taxon>
        <taxon>Homarus</taxon>
    </lineage>
</organism>
<feature type="region of interest" description="Disordered" evidence="5">
    <location>
        <begin position="1021"/>
        <end position="1045"/>
    </location>
</feature>
<reference evidence="8" key="1">
    <citation type="journal article" date="2021" name="Sci. Adv.">
        <title>The American lobster genome reveals insights on longevity, neural, and immune adaptations.</title>
        <authorList>
            <person name="Polinski J.M."/>
            <person name="Zimin A.V."/>
            <person name="Clark K.F."/>
            <person name="Kohn A.B."/>
            <person name="Sadowski N."/>
            <person name="Timp W."/>
            <person name="Ptitsyn A."/>
            <person name="Khanna P."/>
            <person name="Romanova D.Y."/>
            <person name="Williams P."/>
            <person name="Greenwood S.J."/>
            <person name="Moroz L.L."/>
            <person name="Walt D.R."/>
            <person name="Bodnar A.G."/>
        </authorList>
    </citation>
    <scope>NUCLEOTIDE SEQUENCE</scope>
    <source>
        <strain evidence="8">GMGI-L3</strain>
    </source>
</reference>